<feature type="region of interest" description="Disordered" evidence="10">
    <location>
        <begin position="746"/>
        <end position="773"/>
    </location>
</feature>
<dbReference type="GO" id="GO:0005524">
    <property type="term" value="F:ATP binding"/>
    <property type="evidence" value="ECO:0007669"/>
    <property type="project" value="UniProtKB-UniRule"/>
</dbReference>
<keyword evidence="13" id="KW-1185">Reference proteome</keyword>
<dbReference type="SMART" id="SM00220">
    <property type="entry name" value="S_TKc"/>
    <property type="match status" value="1"/>
</dbReference>
<evidence type="ECO:0000256" key="8">
    <source>
        <dbReference type="ARBA" id="ARBA00048679"/>
    </source>
</evidence>
<feature type="binding site" evidence="9">
    <location>
        <position position="501"/>
    </location>
    <ligand>
        <name>ATP</name>
        <dbReference type="ChEBI" id="CHEBI:30616"/>
    </ligand>
</feature>
<reference evidence="12" key="1">
    <citation type="submission" date="2022-03" db="EMBL/GenBank/DDBJ databases">
        <authorList>
            <person name="Legras J.-L."/>
            <person name="Devillers H."/>
            <person name="Grondin C."/>
        </authorList>
    </citation>
    <scope>NUCLEOTIDE SEQUENCE</scope>
    <source>
        <strain evidence="12">CLIB 1423</strain>
    </source>
</reference>
<name>A0A9P0VWP7_9ASCO</name>
<dbReference type="PROSITE" id="PS50011">
    <property type="entry name" value="PROTEIN_KINASE_DOM"/>
    <property type="match status" value="1"/>
</dbReference>
<evidence type="ECO:0000259" key="11">
    <source>
        <dbReference type="PROSITE" id="PS50011"/>
    </source>
</evidence>
<keyword evidence="4 9" id="KW-0547">Nucleotide-binding</keyword>
<dbReference type="SUPFAM" id="SSF56112">
    <property type="entry name" value="Protein kinase-like (PK-like)"/>
    <property type="match status" value="1"/>
</dbReference>
<feature type="domain" description="Protein kinase" evidence="11">
    <location>
        <begin position="472"/>
        <end position="917"/>
    </location>
</feature>
<sequence length="928" mass="104260">MEIPLKSKPKVSIVRSVDESKFNVQPPTNVSGNGNGNNQPPSLDVSPTATPPPPRPITPQFTKNPIERVRRDAGLNEIGSSNSEDFSSNLSNYKLTRTYSETEANNFDSETGHRLYDDGKIRPTISRANSRSPDKFNKRYNRHFSESVNNDPNHLQPRLYTRSHGELDGSDADMSGTMGLEDEYIPGLDFGKMVYHWNHSVSDLDLSKEYEERRPRNSLRHGSNTNLNRINKNNSNNTTTSNTPSSRDASYLDLNLLHSQVAPQPIVRHQSSHDHSFTKLHEYMRLRAPQIEKDNIMEESGSNDNGEVSTATLTGEEHKSKRLKSNQVLNPDTGAINYEVILNSLPSNFNELPYSQRKKIIKSYSESIDYSQFSMIAKQFFVDKFGSSSAGSSSTNTTGGVPGSFGGNNKIGGGSSFINRRSSRRNSANTVAGRLLALSSSSSSDMHKLANGMSHPVQKVNVDEKGAHVLNYELGKVIGFGAWGTIRECSDLTNGEIRACKIVKSIRNEPSTTSGSPPLNSSKNLKVLQIFKKEIEIWKQLHHPNILPLLTHLETENATFCITDRIFGGTLFELVSSWGIFDGEINNTQGPLGFSIESQRNRINQTIRCALQIVDALMYMHQDMGIVHGDIKLENVLVDKEKMILCDFGMSRVYSARLSRKNSLRFGTPEKRGINHVETDEPSLRSKSSASNIRRPLNSSDTLNTRFLFKDDSKIGISHMGRAHGPSLQSVDLTPTQSLIWGDLKEERAREKDEQENSESRVSKKGIESELPHSHIGSLPYASPELLLPSPPPLGPSADIWALGVLLYTMVVGKLPFQHPYEPRLRAFISAGRYNRNDLRKACLTKFIMEDESVDNNKMSLQDLKREEEIVQLKKDWQEYDQSEFNWMYELISGCLEKNITKRLLLDSIFRQLDEAVRRKDESEVRKV</sequence>
<dbReference type="PANTHER" id="PTHR24343:SF572">
    <property type="entry name" value="FATTY ACYL-COA SYNTHETASE AND RNA PROCESSING-ASSOCIATED KINASE 1-RELATED"/>
    <property type="match status" value="1"/>
</dbReference>
<comment type="catalytic activity">
    <reaction evidence="8">
        <text>L-seryl-[protein] + ATP = O-phospho-L-seryl-[protein] + ADP + H(+)</text>
        <dbReference type="Rhea" id="RHEA:17989"/>
        <dbReference type="Rhea" id="RHEA-COMP:9863"/>
        <dbReference type="Rhea" id="RHEA-COMP:11604"/>
        <dbReference type="ChEBI" id="CHEBI:15378"/>
        <dbReference type="ChEBI" id="CHEBI:29999"/>
        <dbReference type="ChEBI" id="CHEBI:30616"/>
        <dbReference type="ChEBI" id="CHEBI:83421"/>
        <dbReference type="ChEBI" id="CHEBI:456216"/>
        <dbReference type="EC" id="2.7.11.1"/>
    </reaction>
</comment>
<dbReference type="InterPro" id="IPR008271">
    <property type="entry name" value="Ser/Thr_kinase_AS"/>
</dbReference>
<dbReference type="InterPro" id="IPR011009">
    <property type="entry name" value="Kinase-like_dom_sf"/>
</dbReference>
<protein>
    <recommendedName>
        <fullName evidence="1">non-specific serine/threonine protein kinase</fullName>
        <ecNumber evidence="1">2.7.11.1</ecNumber>
    </recommendedName>
</protein>
<keyword evidence="5" id="KW-0418">Kinase</keyword>
<dbReference type="Pfam" id="PF00069">
    <property type="entry name" value="Pkinase"/>
    <property type="match status" value="2"/>
</dbReference>
<evidence type="ECO:0000256" key="1">
    <source>
        <dbReference type="ARBA" id="ARBA00012513"/>
    </source>
</evidence>
<dbReference type="Gene3D" id="1.10.510.10">
    <property type="entry name" value="Transferase(Phosphotransferase) domain 1"/>
    <property type="match status" value="2"/>
</dbReference>
<dbReference type="InterPro" id="IPR000719">
    <property type="entry name" value="Prot_kinase_dom"/>
</dbReference>
<dbReference type="PROSITE" id="PS00108">
    <property type="entry name" value="PROTEIN_KINASE_ST"/>
    <property type="match status" value="1"/>
</dbReference>
<keyword evidence="2" id="KW-0723">Serine/threonine-protein kinase</keyword>
<evidence type="ECO:0000256" key="4">
    <source>
        <dbReference type="ARBA" id="ARBA00022741"/>
    </source>
</evidence>
<feature type="compositionally biased region" description="Basic and acidic residues" evidence="10">
    <location>
        <begin position="206"/>
        <end position="215"/>
    </location>
</feature>
<evidence type="ECO:0000256" key="3">
    <source>
        <dbReference type="ARBA" id="ARBA00022679"/>
    </source>
</evidence>
<dbReference type="GO" id="GO:0004674">
    <property type="term" value="F:protein serine/threonine kinase activity"/>
    <property type="evidence" value="ECO:0007669"/>
    <property type="project" value="UniProtKB-KW"/>
</dbReference>
<dbReference type="PANTHER" id="PTHR24343">
    <property type="entry name" value="SERINE/THREONINE KINASE"/>
    <property type="match status" value="1"/>
</dbReference>
<dbReference type="CDD" id="cd00180">
    <property type="entry name" value="PKc"/>
    <property type="match status" value="1"/>
</dbReference>
<feature type="region of interest" description="Disordered" evidence="10">
    <location>
        <begin position="669"/>
        <end position="697"/>
    </location>
</feature>
<feature type="region of interest" description="Disordered" evidence="10">
    <location>
        <begin position="1"/>
        <end position="62"/>
    </location>
</feature>
<dbReference type="GO" id="GO:0030447">
    <property type="term" value="P:filamentous growth"/>
    <property type="evidence" value="ECO:0007669"/>
    <property type="project" value="UniProtKB-ARBA"/>
</dbReference>
<evidence type="ECO:0000256" key="10">
    <source>
        <dbReference type="SAM" id="MobiDB-lite"/>
    </source>
</evidence>
<dbReference type="GO" id="GO:0005938">
    <property type="term" value="C:cell cortex"/>
    <property type="evidence" value="ECO:0007669"/>
    <property type="project" value="TreeGrafter"/>
</dbReference>
<proteinExistence type="predicted"/>
<evidence type="ECO:0000256" key="6">
    <source>
        <dbReference type="ARBA" id="ARBA00022840"/>
    </source>
</evidence>
<feature type="region of interest" description="Disordered" evidence="10">
    <location>
        <begin position="206"/>
        <end position="248"/>
    </location>
</feature>
<feature type="compositionally biased region" description="Basic and acidic residues" evidence="10">
    <location>
        <begin position="669"/>
        <end position="684"/>
    </location>
</feature>
<comment type="caution">
    <text evidence="12">The sequence shown here is derived from an EMBL/GenBank/DDBJ whole genome shotgun (WGS) entry which is preliminary data.</text>
</comment>
<accession>A0A9P0VWP7</accession>
<evidence type="ECO:0000256" key="5">
    <source>
        <dbReference type="ARBA" id="ARBA00022777"/>
    </source>
</evidence>
<dbReference type="AlphaFoldDB" id="A0A9P0VWP7"/>
<organism evidence="12 13">
    <name type="scientific">[Candida] railenensis</name>
    <dbReference type="NCBI Taxonomy" id="45579"/>
    <lineage>
        <taxon>Eukaryota</taxon>
        <taxon>Fungi</taxon>
        <taxon>Dikarya</taxon>
        <taxon>Ascomycota</taxon>
        <taxon>Saccharomycotina</taxon>
        <taxon>Pichiomycetes</taxon>
        <taxon>Debaryomycetaceae</taxon>
        <taxon>Kurtzmaniella</taxon>
    </lineage>
</organism>
<evidence type="ECO:0000313" key="12">
    <source>
        <dbReference type="EMBL" id="CAH2350670.1"/>
    </source>
</evidence>
<evidence type="ECO:0000256" key="2">
    <source>
        <dbReference type="ARBA" id="ARBA00022527"/>
    </source>
</evidence>
<dbReference type="InterPro" id="IPR017441">
    <property type="entry name" value="Protein_kinase_ATP_BS"/>
</dbReference>
<evidence type="ECO:0000256" key="9">
    <source>
        <dbReference type="PROSITE-ProRule" id="PRU10141"/>
    </source>
</evidence>
<comment type="catalytic activity">
    <reaction evidence="7">
        <text>L-threonyl-[protein] + ATP = O-phospho-L-threonyl-[protein] + ADP + H(+)</text>
        <dbReference type="Rhea" id="RHEA:46608"/>
        <dbReference type="Rhea" id="RHEA-COMP:11060"/>
        <dbReference type="Rhea" id="RHEA-COMP:11605"/>
        <dbReference type="ChEBI" id="CHEBI:15378"/>
        <dbReference type="ChEBI" id="CHEBI:30013"/>
        <dbReference type="ChEBI" id="CHEBI:30616"/>
        <dbReference type="ChEBI" id="CHEBI:61977"/>
        <dbReference type="ChEBI" id="CHEBI:456216"/>
        <dbReference type="EC" id="2.7.11.1"/>
    </reaction>
</comment>
<dbReference type="Proteomes" id="UP000837801">
    <property type="component" value="Unassembled WGS sequence"/>
</dbReference>
<dbReference type="PROSITE" id="PS00107">
    <property type="entry name" value="PROTEIN_KINASE_ATP"/>
    <property type="match status" value="1"/>
</dbReference>
<gene>
    <name evidence="12" type="ORF">CLIB1423_02S02454</name>
</gene>
<dbReference type="EMBL" id="CAKXYY010000002">
    <property type="protein sequence ID" value="CAH2350670.1"/>
    <property type="molecule type" value="Genomic_DNA"/>
</dbReference>
<dbReference type="OrthoDB" id="4062651at2759"/>
<evidence type="ECO:0000313" key="13">
    <source>
        <dbReference type="Proteomes" id="UP000837801"/>
    </source>
</evidence>
<feature type="compositionally biased region" description="Low complexity" evidence="10">
    <location>
        <begin position="223"/>
        <end position="246"/>
    </location>
</feature>
<dbReference type="EC" id="2.7.11.1" evidence="1"/>
<evidence type="ECO:0000256" key="7">
    <source>
        <dbReference type="ARBA" id="ARBA00047899"/>
    </source>
</evidence>
<feature type="compositionally biased region" description="Polar residues" evidence="10">
    <location>
        <begin position="22"/>
        <end position="31"/>
    </location>
</feature>
<keyword evidence="3" id="KW-0808">Transferase</keyword>
<keyword evidence="6 9" id="KW-0067">ATP-binding</keyword>
<feature type="compositionally biased region" description="Polar residues" evidence="10">
    <location>
        <begin position="685"/>
        <end position="697"/>
    </location>
</feature>